<dbReference type="GO" id="GO:0000981">
    <property type="term" value="F:DNA-binding transcription factor activity, RNA polymerase II-specific"/>
    <property type="evidence" value="ECO:0007669"/>
    <property type="project" value="InterPro"/>
</dbReference>
<evidence type="ECO:0000256" key="3">
    <source>
        <dbReference type="SAM" id="MobiDB-lite"/>
    </source>
</evidence>
<dbReference type="GO" id="GO:0006351">
    <property type="term" value="P:DNA-templated transcription"/>
    <property type="evidence" value="ECO:0007669"/>
    <property type="project" value="InterPro"/>
</dbReference>
<dbReference type="PROSITE" id="PS00463">
    <property type="entry name" value="ZN2_CY6_FUNGAL_1"/>
    <property type="match status" value="1"/>
</dbReference>
<organism evidence="5 6">
    <name type="scientific">Thelonectria olida</name>
    <dbReference type="NCBI Taxonomy" id="1576542"/>
    <lineage>
        <taxon>Eukaryota</taxon>
        <taxon>Fungi</taxon>
        <taxon>Dikarya</taxon>
        <taxon>Ascomycota</taxon>
        <taxon>Pezizomycotina</taxon>
        <taxon>Sordariomycetes</taxon>
        <taxon>Hypocreomycetidae</taxon>
        <taxon>Hypocreales</taxon>
        <taxon>Nectriaceae</taxon>
        <taxon>Thelonectria</taxon>
    </lineage>
</organism>
<name>A0A9P8WAJ8_9HYPO</name>
<evidence type="ECO:0000313" key="6">
    <source>
        <dbReference type="Proteomes" id="UP000777438"/>
    </source>
</evidence>
<keyword evidence="2" id="KW-0539">Nucleus</keyword>
<accession>A0A9P8WAJ8</accession>
<reference evidence="5 6" key="1">
    <citation type="journal article" date="2021" name="Nat. Commun.">
        <title>Genetic determinants of endophytism in the Arabidopsis root mycobiome.</title>
        <authorList>
            <person name="Mesny F."/>
            <person name="Miyauchi S."/>
            <person name="Thiergart T."/>
            <person name="Pickel B."/>
            <person name="Atanasova L."/>
            <person name="Karlsson M."/>
            <person name="Huettel B."/>
            <person name="Barry K.W."/>
            <person name="Haridas S."/>
            <person name="Chen C."/>
            <person name="Bauer D."/>
            <person name="Andreopoulos W."/>
            <person name="Pangilinan J."/>
            <person name="LaButti K."/>
            <person name="Riley R."/>
            <person name="Lipzen A."/>
            <person name="Clum A."/>
            <person name="Drula E."/>
            <person name="Henrissat B."/>
            <person name="Kohler A."/>
            <person name="Grigoriev I.V."/>
            <person name="Martin F.M."/>
            <person name="Hacquard S."/>
        </authorList>
    </citation>
    <scope>NUCLEOTIDE SEQUENCE [LARGE SCALE GENOMIC DNA]</scope>
    <source>
        <strain evidence="5 6">MPI-CAGE-CH-0241</strain>
    </source>
</reference>
<evidence type="ECO:0000259" key="4">
    <source>
        <dbReference type="PROSITE" id="PS50048"/>
    </source>
</evidence>
<feature type="region of interest" description="Disordered" evidence="3">
    <location>
        <begin position="1"/>
        <end position="20"/>
    </location>
</feature>
<dbReference type="OrthoDB" id="4356994at2759"/>
<dbReference type="Pfam" id="PF00172">
    <property type="entry name" value="Zn_clus"/>
    <property type="match status" value="1"/>
</dbReference>
<dbReference type="PANTHER" id="PTHR47785">
    <property type="entry name" value="ZN(II)2CYS6 TRANSCRIPTION FACTOR (EUROFUNG)-RELATED-RELATED"/>
    <property type="match status" value="1"/>
</dbReference>
<protein>
    <submittedName>
        <fullName evidence="5">Vegetative cell wall protein gp1</fullName>
    </submittedName>
</protein>
<dbReference type="InterPro" id="IPR001138">
    <property type="entry name" value="Zn2Cys6_DnaBD"/>
</dbReference>
<dbReference type="Proteomes" id="UP000777438">
    <property type="component" value="Unassembled WGS sequence"/>
</dbReference>
<evidence type="ECO:0000256" key="1">
    <source>
        <dbReference type="ARBA" id="ARBA00022723"/>
    </source>
</evidence>
<dbReference type="InterPro" id="IPR053181">
    <property type="entry name" value="EcdB-like_regulator"/>
</dbReference>
<dbReference type="InterPro" id="IPR007219">
    <property type="entry name" value="XnlR_reg_dom"/>
</dbReference>
<feature type="domain" description="Zn(2)-C6 fungal-type" evidence="4">
    <location>
        <begin position="32"/>
        <end position="62"/>
    </location>
</feature>
<evidence type="ECO:0000256" key="2">
    <source>
        <dbReference type="ARBA" id="ARBA00023242"/>
    </source>
</evidence>
<dbReference type="EMBL" id="JAGPYM010000007">
    <property type="protein sequence ID" value="KAH6892564.1"/>
    <property type="molecule type" value="Genomic_DNA"/>
</dbReference>
<dbReference type="PANTHER" id="PTHR47785:SF5">
    <property type="entry name" value="ZN(II)2CYS6 TRANSCRIPTION FACTOR (EUROFUNG)"/>
    <property type="match status" value="1"/>
</dbReference>
<gene>
    <name evidence="5" type="ORF">B0T10DRAFT_511222</name>
</gene>
<dbReference type="Pfam" id="PF04082">
    <property type="entry name" value="Fungal_trans"/>
    <property type="match status" value="1"/>
</dbReference>
<evidence type="ECO:0000313" key="5">
    <source>
        <dbReference type="EMBL" id="KAH6892564.1"/>
    </source>
</evidence>
<dbReference type="SMART" id="SM00066">
    <property type="entry name" value="GAL4"/>
    <property type="match status" value="1"/>
</dbReference>
<sequence>MSEASPPESGHGSGNKRQRVSGLYQRKRAVAACQPCRVRKTKCDNVRPTCGFCTRHGAQCTYADSVNDHSSFDPASLAILERLNHVVSLLEKNQSQSPQDTLSSAVQAILRQPIPDPASLDATGNVDDADVDDHRLEETPNFPATTNNCEGVLKWPIFHGSVPDIDSFVNDGQDELSNGVEPRQASSVLGRGIQEEDFIPLSQRFLAYVHTKNPILDVAEFSGYVRDASETGLRWDGQSCLVLIACSIGCIATPFPPGDATDVSSTASPSLLVNKDTCQAYYLAAKKRLGLMQPSLLYIQCLFFCGVLEMNFLEPLRAWNYFNLSCVHFRNLLWRQRHTQTGSVGEVSNERRRMEQRLYWSCMKSEYELRCEIPFPASGINQFGFPNMFPSPPNELSSSPPTQDGMGNAPDIMNQDEERSWFYYLAEISFRRMMNRAFAVLGGKGEAGWIQDIQENLQHCRSFNEQLDVWCSHIPPQINLGQSERVNNELAYLVHGRAISCREWIHRPFLYYVIHQPLDDPFISQAMPLAEKCLELCVECQFRVQRFHRHHGSWYIARTSVTRALLLLAAARSKKIKLPDRWREALESATKTVEYWAAEAPDLKRAAEVLNHLM</sequence>
<proteinExistence type="predicted"/>
<dbReference type="AlphaFoldDB" id="A0A9P8WAJ8"/>
<dbReference type="Gene3D" id="4.10.240.10">
    <property type="entry name" value="Zn(2)-C6 fungal-type DNA-binding domain"/>
    <property type="match status" value="1"/>
</dbReference>
<keyword evidence="1" id="KW-0479">Metal-binding</keyword>
<dbReference type="GO" id="GO:0008270">
    <property type="term" value="F:zinc ion binding"/>
    <property type="evidence" value="ECO:0007669"/>
    <property type="project" value="InterPro"/>
</dbReference>
<comment type="caution">
    <text evidence="5">The sequence shown here is derived from an EMBL/GenBank/DDBJ whole genome shotgun (WGS) entry which is preliminary data.</text>
</comment>
<dbReference type="CDD" id="cd12148">
    <property type="entry name" value="fungal_TF_MHR"/>
    <property type="match status" value="1"/>
</dbReference>
<dbReference type="GO" id="GO:0003677">
    <property type="term" value="F:DNA binding"/>
    <property type="evidence" value="ECO:0007669"/>
    <property type="project" value="InterPro"/>
</dbReference>
<dbReference type="SUPFAM" id="SSF57701">
    <property type="entry name" value="Zn2/Cys6 DNA-binding domain"/>
    <property type="match status" value="1"/>
</dbReference>
<keyword evidence="6" id="KW-1185">Reference proteome</keyword>
<dbReference type="InterPro" id="IPR036864">
    <property type="entry name" value="Zn2-C6_fun-type_DNA-bd_sf"/>
</dbReference>
<dbReference type="PROSITE" id="PS50048">
    <property type="entry name" value="ZN2_CY6_FUNGAL_2"/>
    <property type="match status" value="1"/>
</dbReference>
<dbReference type="CDD" id="cd00067">
    <property type="entry name" value="GAL4"/>
    <property type="match status" value="1"/>
</dbReference>